<keyword evidence="1" id="KW-0597">Phosphoprotein</keyword>
<feature type="domain" description="HTH LytTR-type" evidence="3">
    <location>
        <begin position="144"/>
        <end position="247"/>
    </location>
</feature>
<gene>
    <name evidence="4" type="ORF">JCM15548_11054</name>
</gene>
<feature type="modified residue" description="4-aspartylphosphate" evidence="1">
    <location>
        <position position="59"/>
    </location>
</feature>
<feature type="domain" description="Response regulatory" evidence="2">
    <location>
        <begin position="7"/>
        <end position="120"/>
    </location>
</feature>
<comment type="caution">
    <text evidence="4">The sequence shown here is derived from an EMBL/GenBank/DDBJ whole genome shotgun (WGS) entry which is preliminary data.</text>
</comment>
<protein>
    <submittedName>
        <fullName evidence="4">Response regulator</fullName>
    </submittedName>
</protein>
<dbReference type="SUPFAM" id="SSF52172">
    <property type="entry name" value="CheY-like"/>
    <property type="match status" value="1"/>
</dbReference>
<reference evidence="4 5" key="1">
    <citation type="journal article" date="2015" name="Microbes Environ.">
        <title>Distribution and evolution of nitrogen fixation genes in the phylum bacteroidetes.</title>
        <authorList>
            <person name="Inoue J."/>
            <person name="Oshima K."/>
            <person name="Suda W."/>
            <person name="Sakamoto M."/>
            <person name="Iino T."/>
            <person name="Noda S."/>
            <person name="Hongoh Y."/>
            <person name="Hattori M."/>
            <person name="Ohkuma M."/>
        </authorList>
    </citation>
    <scope>NUCLEOTIDE SEQUENCE [LARGE SCALE GENOMIC DNA]</scope>
    <source>
        <strain evidence="4">JCM 15548</strain>
    </source>
</reference>
<dbReference type="SMART" id="SM00448">
    <property type="entry name" value="REC"/>
    <property type="match status" value="1"/>
</dbReference>
<name>A0A0E9LUK1_9BACT</name>
<proteinExistence type="predicted"/>
<dbReference type="InterPro" id="IPR011006">
    <property type="entry name" value="CheY-like_superfamily"/>
</dbReference>
<dbReference type="InterPro" id="IPR001789">
    <property type="entry name" value="Sig_transdc_resp-reg_receiver"/>
</dbReference>
<dbReference type="PROSITE" id="PS50930">
    <property type="entry name" value="HTH_LYTTR"/>
    <property type="match status" value="1"/>
</dbReference>
<dbReference type="Pfam" id="PF04397">
    <property type="entry name" value="LytTR"/>
    <property type="match status" value="1"/>
</dbReference>
<dbReference type="Pfam" id="PF00072">
    <property type="entry name" value="Response_reg"/>
    <property type="match status" value="1"/>
</dbReference>
<accession>A0A0E9LUK1</accession>
<dbReference type="InterPro" id="IPR046947">
    <property type="entry name" value="LytR-like"/>
</dbReference>
<organism evidence="4 5">
    <name type="scientific">Geofilum rubicundum JCM 15548</name>
    <dbReference type="NCBI Taxonomy" id="1236989"/>
    <lineage>
        <taxon>Bacteria</taxon>
        <taxon>Pseudomonadati</taxon>
        <taxon>Bacteroidota</taxon>
        <taxon>Bacteroidia</taxon>
        <taxon>Marinilabiliales</taxon>
        <taxon>Marinilabiliaceae</taxon>
        <taxon>Geofilum</taxon>
    </lineage>
</organism>
<evidence type="ECO:0000313" key="5">
    <source>
        <dbReference type="Proteomes" id="UP000032900"/>
    </source>
</evidence>
<dbReference type="STRING" id="1236989.JCM15548_11054"/>
<dbReference type="Gene3D" id="2.40.50.1020">
    <property type="entry name" value="LytTr DNA-binding domain"/>
    <property type="match status" value="1"/>
</dbReference>
<dbReference type="EMBL" id="BAZW01000005">
    <property type="protein sequence ID" value="GAO28914.1"/>
    <property type="molecule type" value="Genomic_DNA"/>
</dbReference>
<evidence type="ECO:0000259" key="2">
    <source>
        <dbReference type="PROSITE" id="PS50110"/>
    </source>
</evidence>
<evidence type="ECO:0000313" key="4">
    <source>
        <dbReference type="EMBL" id="GAO28914.1"/>
    </source>
</evidence>
<keyword evidence="5" id="KW-1185">Reference proteome</keyword>
<dbReference type="Proteomes" id="UP000032900">
    <property type="component" value="Unassembled WGS sequence"/>
</dbReference>
<evidence type="ECO:0000256" key="1">
    <source>
        <dbReference type="PROSITE-ProRule" id="PRU00169"/>
    </source>
</evidence>
<evidence type="ECO:0000259" key="3">
    <source>
        <dbReference type="PROSITE" id="PS50930"/>
    </source>
</evidence>
<dbReference type="GO" id="GO:0003677">
    <property type="term" value="F:DNA binding"/>
    <property type="evidence" value="ECO:0007669"/>
    <property type="project" value="InterPro"/>
</dbReference>
<dbReference type="PROSITE" id="PS50110">
    <property type="entry name" value="RESPONSE_REGULATORY"/>
    <property type="match status" value="1"/>
</dbReference>
<dbReference type="PANTHER" id="PTHR37299">
    <property type="entry name" value="TRANSCRIPTIONAL REGULATOR-RELATED"/>
    <property type="match status" value="1"/>
</dbReference>
<sequence>MTEQTITACIIDDEMPARDNIKVMLRSLFPNIEVAGEADGVVTGLKLMRAVRPDILFLDVEMQDGTGFDLLNRLEFSNFALIFLTAHSDFAIKAFKYSALDYLLKPLDPDELVTSMHKAFQYVEQKTVAPDPASVPSEPLARRIILKTTESIYLVPVDEIIRLEASGNYTTYFLTDNRKIVVSKTLKDQEALLLPYGFFRVHQSHLINLQHINRINRADGSSVVMSDEVSVPISHRKKDDLMKTING</sequence>
<dbReference type="GO" id="GO:0000156">
    <property type="term" value="F:phosphorelay response regulator activity"/>
    <property type="evidence" value="ECO:0007669"/>
    <property type="project" value="InterPro"/>
</dbReference>
<dbReference type="Gene3D" id="3.40.50.2300">
    <property type="match status" value="1"/>
</dbReference>
<dbReference type="InterPro" id="IPR007492">
    <property type="entry name" value="LytTR_DNA-bd_dom"/>
</dbReference>
<dbReference type="AlphaFoldDB" id="A0A0E9LUK1"/>
<dbReference type="PANTHER" id="PTHR37299:SF1">
    <property type="entry name" value="STAGE 0 SPORULATION PROTEIN A HOMOLOG"/>
    <property type="match status" value="1"/>
</dbReference>
<dbReference type="SMART" id="SM00850">
    <property type="entry name" value="LytTR"/>
    <property type="match status" value="1"/>
</dbReference>
<dbReference type="RefSeq" id="WP_062122623.1">
    <property type="nucleotide sequence ID" value="NZ_BAZW01000005.1"/>
</dbReference>
<dbReference type="OrthoDB" id="1490554at2"/>